<name>A0A2W5R5V5_9SPHN</name>
<dbReference type="PANTHER" id="PTHR43102:SF2">
    <property type="entry name" value="GAF DOMAIN-CONTAINING PROTEIN"/>
    <property type="match status" value="1"/>
</dbReference>
<accession>A0A2W5R5V5</accession>
<protein>
    <submittedName>
        <fullName evidence="2">GAF domain-containing protein</fullName>
    </submittedName>
</protein>
<dbReference type="Pfam" id="PF01590">
    <property type="entry name" value="GAF"/>
    <property type="match status" value="1"/>
</dbReference>
<reference evidence="2 3" key="1">
    <citation type="submission" date="2017-08" db="EMBL/GenBank/DDBJ databases">
        <title>Infants hospitalized years apart are colonized by the same room-sourced microbial strains.</title>
        <authorList>
            <person name="Brooks B."/>
            <person name="Olm M.R."/>
            <person name="Firek B.A."/>
            <person name="Baker R."/>
            <person name="Thomas B.C."/>
            <person name="Morowitz M.J."/>
            <person name="Banfield J.F."/>
        </authorList>
    </citation>
    <scope>NUCLEOTIDE SEQUENCE [LARGE SCALE GENOMIC DNA]</scope>
    <source>
        <strain evidence="2">S2_005_001_R1_22</strain>
    </source>
</reference>
<dbReference type="SUPFAM" id="SSF55781">
    <property type="entry name" value="GAF domain-like"/>
    <property type="match status" value="1"/>
</dbReference>
<proteinExistence type="predicted"/>
<feature type="domain" description="GAF" evidence="1">
    <location>
        <begin position="29"/>
        <end position="151"/>
    </location>
</feature>
<dbReference type="InterPro" id="IPR003018">
    <property type="entry name" value="GAF"/>
</dbReference>
<evidence type="ECO:0000259" key="1">
    <source>
        <dbReference type="Pfam" id="PF01590"/>
    </source>
</evidence>
<gene>
    <name evidence="2" type="ORF">DI544_13115</name>
</gene>
<evidence type="ECO:0000313" key="3">
    <source>
        <dbReference type="Proteomes" id="UP000249229"/>
    </source>
</evidence>
<dbReference type="AlphaFoldDB" id="A0A2W5R5V5"/>
<dbReference type="PANTHER" id="PTHR43102">
    <property type="entry name" value="SLR1143 PROTEIN"/>
    <property type="match status" value="1"/>
</dbReference>
<organism evidence="2 3">
    <name type="scientific">Sphingomonas taxi</name>
    <dbReference type="NCBI Taxonomy" id="1549858"/>
    <lineage>
        <taxon>Bacteria</taxon>
        <taxon>Pseudomonadati</taxon>
        <taxon>Pseudomonadota</taxon>
        <taxon>Alphaproteobacteria</taxon>
        <taxon>Sphingomonadales</taxon>
        <taxon>Sphingomonadaceae</taxon>
        <taxon>Sphingomonas</taxon>
    </lineage>
</organism>
<dbReference type="InterPro" id="IPR029016">
    <property type="entry name" value="GAF-like_dom_sf"/>
</dbReference>
<sequence>MFANDAAIAAESARQAAVDRLDIRSKRGDQRLQQITERAAAVAGTPLAAISIIDRARQWLVARTGVLDDDVPRAVSFCAQAIHRPGEAMVVPDASQDARFMRNPLVASAPFIRFYVGIPLVDRAGYPLGALCVIDHERHDDLPDLYDLAALAREAERIVGQRS</sequence>
<dbReference type="Gene3D" id="3.30.450.40">
    <property type="match status" value="1"/>
</dbReference>
<comment type="caution">
    <text evidence="2">The sequence shown here is derived from an EMBL/GenBank/DDBJ whole genome shotgun (WGS) entry which is preliminary data.</text>
</comment>
<evidence type="ECO:0000313" key="2">
    <source>
        <dbReference type="EMBL" id="PZQ58770.1"/>
    </source>
</evidence>
<dbReference type="Proteomes" id="UP000249229">
    <property type="component" value="Unassembled WGS sequence"/>
</dbReference>
<dbReference type="EMBL" id="QFQI01000013">
    <property type="protein sequence ID" value="PZQ58770.1"/>
    <property type="molecule type" value="Genomic_DNA"/>
</dbReference>